<organism evidence="7 8">
    <name type="scientific">Sarocladium strictum</name>
    <name type="common">Black bundle disease fungus</name>
    <name type="synonym">Acremonium strictum</name>
    <dbReference type="NCBI Taxonomy" id="5046"/>
    <lineage>
        <taxon>Eukaryota</taxon>
        <taxon>Fungi</taxon>
        <taxon>Dikarya</taxon>
        <taxon>Ascomycota</taxon>
        <taxon>Pezizomycotina</taxon>
        <taxon>Sordariomycetes</taxon>
        <taxon>Hypocreomycetidae</taxon>
        <taxon>Hypocreales</taxon>
        <taxon>Sarocladiaceae</taxon>
        <taxon>Sarocladium</taxon>
    </lineage>
</organism>
<evidence type="ECO:0000259" key="6">
    <source>
        <dbReference type="PROSITE" id="PS51469"/>
    </source>
</evidence>
<feature type="region of interest" description="Disordered" evidence="5">
    <location>
        <begin position="290"/>
        <end position="342"/>
    </location>
</feature>
<dbReference type="GO" id="GO:0043495">
    <property type="term" value="F:protein-membrane adaptor activity"/>
    <property type="evidence" value="ECO:0007669"/>
    <property type="project" value="TreeGrafter"/>
</dbReference>
<feature type="domain" description="SUN" evidence="6">
    <location>
        <begin position="779"/>
        <end position="981"/>
    </location>
</feature>
<feature type="compositionally biased region" description="Polar residues" evidence="5">
    <location>
        <begin position="150"/>
        <end position="167"/>
    </location>
</feature>
<feature type="compositionally biased region" description="Acidic residues" evidence="5">
    <location>
        <begin position="319"/>
        <end position="329"/>
    </location>
</feature>
<gene>
    <name evidence="7" type="ORF">NLU13_5912</name>
</gene>
<feature type="compositionally biased region" description="Basic and acidic residues" evidence="5">
    <location>
        <begin position="330"/>
        <end position="342"/>
    </location>
</feature>
<feature type="region of interest" description="Disordered" evidence="5">
    <location>
        <begin position="1"/>
        <end position="26"/>
    </location>
</feature>
<evidence type="ECO:0000256" key="1">
    <source>
        <dbReference type="ARBA" id="ARBA00004370"/>
    </source>
</evidence>
<evidence type="ECO:0000256" key="5">
    <source>
        <dbReference type="SAM" id="MobiDB-lite"/>
    </source>
</evidence>
<keyword evidence="8" id="KW-1185">Reference proteome</keyword>
<dbReference type="PANTHER" id="PTHR12911">
    <property type="entry name" value="SAD1/UNC-84-LIKE PROTEIN-RELATED"/>
    <property type="match status" value="1"/>
</dbReference>
<protein>
    <recommendedName>
        <fullName evidence="6">SUN domain-containing protein</fullName>
    </recommendedName>
</protein>
<feature type="compositionally biased region" description="Low complexity" evidence="5">
    <location>
        <begin position="290"/>
        <end position="303"/>
    </location>
</feature>
<feature type="compositionally biased region" description="Polar residues" evidence="5">
    <location>
        <begin position="230"/>
        <end position="251"/>
    </location>
</feature>
<feature type="region of interest" description="Disordered" evidence="5">
    <location>
        <begin position="93"/>
        <end position="130"/>
    </location>
</feature>
<dbReference type="InterPro" id="IPR012919">
    <property type="entry name" value="SUN_dom"/>
</dbReference>
<comment type="subcellular location">
    <subcellularLocation>
        <location evidence="1">Membrane</location>
    </subcellularLocation>
</comment>
<dbReference type="AlphaFoldDB" id="A0AA39L6S5"/>
<evidence type="ECO:0000313" key="7">
    <source>
        <dbReference type="EMBL" id="KAK0386075.1"/>
    </source>
</evidence>
<comment type="caution">
    <text evidence="7">The sequence shown here is derived from an EMBL/GenBank/DDBJ whole genome shotgun (WGS) entry which is preliminary data.</text>
</comment>
<reference evidence="7" key="1">
    <citation type="submission" date="2022-10" db="EMBL/GenBank/DDBJ databases">
        <title>Determination and structural analysis of whole genome sequence of Sarocladium strictum F4-1.</title>
        <authorList>
            <person name="Hu L."/>
            <person name="Jiang Y."/>
        </authorList>
    </citation>
    <scope>NUCLEOTIDE SEQUENCE</scope>
    <source>
        <strain evidence="7">F4-1</strain>
    </source>
</reference>
<dbReference type="EMBL" id="JAPDFR010000005">
    <property type="protein sequence ID" value="KAK0386075.1"/>
    <property type="molecule type" value="Genomic_DNA"/>
</dbReference>
<evidence type="ECO:0000313" key="8">
    <source>
        <dbReference type="Proteomes" id="UP001175261"/>
    </source>
</evidence>
<accession>A0AA39L6S5</accession>
<keyword evidence="3" id="KW-1133">Transmembrane helix</keyword>
<dbReference type="InterPro" id="IPR045119">
    <property type="entry name" value="SUN1-5"/>
</dbReference>
<keyword evidence="2" id="KW-0812">Transmembrane</keyword>
<evidence type="ECO:0000256" key="4">
    <source>
        <dbReference type="ARBA" id="ARBA00023136"/>
    </source>
</evidence>
<dbReference type="PANTHER" id="PTHR12911:SF8">
    <property type="entry name" value="KLAROID PROTEIN-RELATED"/>
    <property type="match status" value="1"/>
</dbReference>
<proteinExistence type="predicted"/>
<evidence type="ECO:0000256" key="2">
    <source>
        <dbReference type="ARBA" id="ARBA00022692"/>
    </source>
</evidence>
<feature type="compositionally biased region" description="Polar residues" evidence="5">
    <location>
        <begin position="93"/>
        <end position="107"/>
    </location>
</feature>
<feature type="region of interest" description="Disordered" evidence="5">
    <location>
        <begin position="150"/>
        <end position="277"/>
    </location>
</feature>
<dbReference type="Gene3D" id="2.60.120.260">
    <property type="entry name" value="Galactose-binding domain-like"/>
    <property type="match status" value="1"/>
</dbReference>
<dbReference type="PROSITE" id="PS51469">
    <property type="entry name" value="SUN"/>
    <property type="match status" value="1"/>
</dbReference>
<dbReference type="Proteomes" id="UP001175261">
    <property type="component" value="Unassembled WGS sequence"/>
</dbReference>
<feature type="compositionally biased region" description="Polar residues" evidence="5">
    <location>
        <begin position="268"/>
        <end position="277"/>
    </location>
</feature>
<keyword evidence="4" id="KW-0472">Membrane</keyword>
<name>A0AA39L6S5_SARSR</name>
<evidence type="ECO:0000256" key="3">
    <source>
        <dbReference type="ARBA" id="ARBA00022989"/>
    </source>
</evidence>
<feature type="compositionally biased region" description="Basic and acidic residues" evidence="5">
    <location>
        <begin position="179"/>
        <end position="190"/>
    </location>
</feature>
<dbReference type="GO" id="GO:0034993">
    <property type="term" value="C:meiotic nuclear membrane microtubule tethering complex"/>
    <property type="evidence" value="ECO:0007669"/>
    <property type="project" value="TreeGrafter"/>
</dbReference>
<sequence length="1009" mass="113145">MPPKANRQPKRAQDSTLNPRQKQLGLVDRVHLPALQDTPSSRRQYSYGAAVEPIAPRRFTGDYADKPYNLQNAIGNALERQAREIEAERMNLPQTQLQAPQQNPVRQSRTRAPAAAFPPPRNADPVAPSEADDVRSFGIESDVYGDATIASTPDISNDTGLNLGQRSVNRRDTRRRRTKEQVDPAFRDAGSEESSGDELGARRSTRRRRQSAKVIDQQQDEEAAPAKTAPNLSNGTSKATSRSTRSQSSGERSPETRARAATARATANQLAPKQASPNNLARYAQLNRFEAQQQQHAAQTAEEPSASDRSEQDSALQEDIQEQEDAAASESDRESDAEDQRQKWQQRWDYLQSLSPSRYLQRNRQVPVTHDHEDENEASPVPGWRMLLNLQYYVETLRRFFTWISEIASDLWEGISRHSPSSSQLSAFVAAMILFLAVAPVLRMSGASDDLFDSSKTFMFFNSLKSLSLSDNFRNIIPTISHPFKLREHVTLELSDFLDDGKFQIEDFLKKFNEQFGYVKSAGAMNQQVLEKLNKIVPNVVHMNLDNGRPVVAQEFWYALRELIHDEESIFTVPSNGRLPEKQWKLVSSRILDDAGLQSKLSSSVSGAEDRLERKISSLWDTWVKENGGKLQSMLSESVEKLQSLGTDEELNARIARIIQEQRKSDTPTDGVFVTKDEFMKHLKNEFAEQGSQIRAHVHDLQPRLERYVRGTIENLGLDKNESVKLSDGARAEVSALVNKAISDALANVNIEAFAGGKIQNHWDSVLKNQINFFSMGSGATINPKHSSATYDPYGGGVVDRRDLQNGLRGAARWHQSEALMEWSEDGDKWCAAREFNLEGKPHGYMLAVQLGQPVIPQHIVVEHILPGATIDPKARPRDIEVYAQIEDPEVRERVLDFSATHIPAPSEAEVVASLEPDMVLIDRFTYLGAELHDGVYVRQLNRELVRLGAETSEVVIRALNNYGAPDHTCFYRVRMYGETGGSEVAVDDSPEEKSFWQRMTGSLYGSSV</sequence>